<dbReference type="GO" id="GO:0008168">
    <property type="term" value="F:methyltransferase activity"/>
    <property type="evidence" value="ECO:0007669"/>
    <property type="project" value="UniProtKB-KW"/>
</dbReference>
<dbReference type="InterPro" id="IPR041698">
    <property type="entry name" value="Methyltransf_25"/>
</dbReference>
<protein>
    <submittedName>
        <fullName evidence="3">Class I SAM-dependent methyltransferase</fullName>
    </submittedName>
</protein>
<dbReference type="SUPFAM" id="SSF53335">
    <property type="entry name" value="S-adenosyl-L-methionine-dependent methyltransferases"/>
    <property type="match status" value="1"/>
</dbReference>
<organism evidence="3 4">
    <name type="scientific">Natronomonas aquatica</name>
    <dbReference type="NCBI Taxonomy" id="2841590"/>
    <lineage>
        <taxon>Archaea</taxon>
        <taxon>Methanobacteriati</taxon>
        <taxon>Methanobacteriota</taxon>
        <taxon>Stenosarchaea group</taxon>
        <taxon>Halobacteria</taxon>
        <taxon>Halobacteriales</taxon>
        <taxon>Natronomonadaceae</taxon>
        <taxon>Natronomonas</taxon>
    </lineage>
</organism>
<dbReference type="Proteomes" id="UP001139494">
    <property type="component" value="Unassembled WGS sequence"/>
</dbReference>
<evidence type="ECO:0000256" key="1">
    <source>
        <dbReference type="ARBA" id="ARBA00022679"/>
    </source>
</evidence>
<sequence>MTSVRSFYSRWAALYDRIATAPGVGRWRRAAARRVASPGATVVEMGCGTGANLPYLREVVGEEGRVTGVDLTRPLLEVARGRIDGYGNVEVVVGDATDPPIREADAVLATFVCGLFSDPAAVVDLWCDRLGPGGRIGLLDATASERACGRPLTPAFRAFVAAGSPALGPADVLRAPFGAVDDELSRRIDTARSALVDRTVDRRYETFGLGFVGLLTGTVADGYHE</sequence>
<keyword evidence="1" id="KW-0808">Transferase</keyword>
<feature type="domain" description="Methyltransferase" evidence="2">
    <location>
        <begin position="42"/>
        <end position="134"/>
    </location>
</feature>
<reference evidence="3" key="1">
    <citation type="journal article" date="2023" name="Front. Microbiol.">
        <title>Genomic-based phylogenetic and metabolic analyses of the genus Natronomonas, and description of Natronomonas aquatica sp. nov.</title>
        <authorList>
            <person name="Garcia-Roldan A."/>
            <person name="Duran-Viseras A."/>
            <person name="de la Haba R.R."/>
            <person name="Corral P."/>
            <person name="Sanchez-Porro C."/>
            <person name="Ventosa A."/>
        </authorList>
    </citation>
    <scope>NUCLEOTIDE SEQUENCE</scope>
    <source>
        <strain evidence="3">F2-12</strain>
    </source>
</reference>
<proteinExistence type="predicted"/>
<evidence type="ECO:0000259" key="2">
    <source>
        <dbReference type="Pfam" id="PF13649"/>
    </source>
</evidence>
<keyword evidence="4" id="KW-1185">Reference proteome</keyword>
<dbReference type="CDD" id="cd02440">
    <property type="entry name" value="AdoMet_MTases"/>
    <property type="match status" value="1"/>
</dbReference>
<name>A0A9R1CS17_9EURY</name>
<dbReference type="AlphaFoldDB" id="A0A9R1CS17"/>
<dbReference type="EMBL" id="JAHLKM010000004">
    <property type="protein sequence ID" value="MCQ4332927.1"/>
    <property type="molecule type" value="Genomic_DNA"/>
</dbReference>
<gene>
    <name evidence="3" type="ORF">KM295_05325</name>
</gene>
<dbReference type="Pfam" id="PF13649">
    <property type="entry name" value="Methyltransf_25"/>
    <property type="match status" value="1"/>
</dbReference>
<keyword evidence="3" id="KW-0489">Methyltransferase</keyword>
<dbReference type="Gene3D" id="3.40.50.150">
    <property type="entry name" value="Vaccinia Virus protein VP39"/>
    <property type="match status" value="1"/>
</dbReference>
<dbReference type="GO" id="GO:0032259">
    <property type="term" value="P:methylation"/>
    <property type="evidence" value="ECO:0007669"/>
    <property type="project" value="UniProtKB-KW"/>
</dbReference>
<evidence type="ECO:0000313" key="3">
    <source>
        <dbReference type="EMBL" id="MCQ4332927.1"/>
    </source>
</evidence>
<evidence type="ECO:0000313" key="4">
    <source>
        <dbReference type="Proteomes" id="UP001139494"/>
    </source>
</evidence>
<dbReference type="InterPro" id="IPR029063">
    <property type="entry name" value="SAM-dependent_MTases_sf"/>
</dbReference>
<comment type="caution">
    <text evidence="3">The sequence shown here is derived from an EMBL/GenBank/DDBJ whole genome shotgun (WGS) entry which is preliminary data.</text>
</comment>
<accession>A0A9R1CS17</accession>
<dbReference type="RefSeq" id="WP_256028877.1">
    <property type="nucleotide sequence ID" value="NZ_JAHLKM010000004.1"/>
</dbReference>
<dbReference type="PANTHER" id="PTHR43861">
    <property type="entry name" value="TRANS-ACONITATE 2-METHYLTRANSFERASE-RELATED"/>
    <property type="match status" value="1"/>
</dbReference>